<dbReference type="Proteomes" id="UP000826271">
    <property type="component" value="Unassembled WGS sequence"/>
</dbReference>
<organism evidence="2 3">
    <name type="scientific">Buddleja alternifolia</name>
    <dbReference type="NCBI Taxonomy" id="168488"/>
    <lineage>
        <taxon>Eukaryota</taxon>
        <taxon>Viridiplantae</taxon>
        <taxon>Streptophyta</taxon>
        <taxon>Embryophyta</taxon>
        <taxon>Tracheophyta</taxon>
        <taxon>Spermatophyta</taxon>
        <taxon>Magnoliopsida</taxon>
        <taxon>eudicotyledons</taxon>
        <taxon>Gunneridae</taxon>
        <taxon>Pentapetalae</taxon>
        <taxon>asterids</taxon>
        <taxon>lamiids</taxon>
        <taxon>Lamiales</taxon>
        <taxon>Scrophulariaceae</taxon>
        <taxon>Buddlejeae</taxon>
        <taxon>Buddleja</taxon>
    </lineage>
</organism>
<dbReference type="InterPro" id="IPR004320">
    <property type="entry name" value="BPS1_pln"/>
</dbReference>
<dbReference type="AlphaFoldDB" id="A0AAV6W9C3"/>
<proteinExistence type="predicted"/>
<feature type="signal peptide" evidence="1">
    <location>
        <begin position="1"/>
        <end position="19"/>
    </location>
</feature>
<evidence type="ECO:0008006" key="4">
    <source>
        <dbReference type="Google" id="ProtNLM"/>
    </source>
</evidence>
<keyword evidence="1" id="KW-0732">Signal</keyword>
<evidence type="ECO:0000313" key="3">
    <source>
        <dbReference type="Proteomes" id="UP000826271"/>
    </source>
</evidence>
<dbReference type="GO" id="GO:0048364">
    <property type="term" value="P:root development"/>
    <property type="evidence" value="ECO:0007669"/>
    <property type="project" value="InterPro"/>
</dbReference>
<reference evidence="2" key="1">
    <citation type="submission" date="2019-10" db="EMBL/GenBank/DDBJ databases">
        <authorList>
            <person name="Zhang R."/>
            <person name="Pan Y."/>
            <person name="Wang J."/>
            <person name="Ma R."/>
            <person name="Yu S."/>
        </authorList>
    </citation>
    <scope>NUCLEOTIDE SEQUENCE</scope>
    <source>
        <strain evidence="2">LA-IB0</strain>
        <tissue evidence="2">Leaf</tissue>
    </source>
</reference>
<dbReference type="Pfam" id="PF03087">
    <property type="entry name" value="BPS1"/>
    <property type="match status" value="1"/>
</dbReference>
<dbReference type="PANTHER" id="PTHR33070">
    <property type="entry name" value="OS06G0725500 PROTEIN"/>
    <property type="match status" value="1"/>
</dbReference>
<keyword evidence="3" id="KW-1185">Reference proteome</keyword>
<evidence type="ECO:0000313" key="2">
    <source>
        <dbReference type="EMBL" id="KAG8368021.1"/>
    </source>
</evidence>
<feature type="chain" id="PRO_5043350013" description="DUF241 domain protein" evidence="1">
    <location>
        <begin position="20"/>
        <end position="265"/>
    </location>
</feature>
<sequence>MAALLACLLKHTLPYLNLAIVKASEATFSSSLSSTGDRINGLKNLYDNIDDLLVLPHVQHIISQEKLVDRLLDGYISLLDGCTSAKDLVSQTKQDLQELLSSLRRKDMNGTQCYLTSRRKSKKMIQKSLKDLRSFTSKQNVLSLEKDGETVALVCMLKEAESVTVTMIESLLSYVMGTKVQSRRSGWSLVSKLMHSKKLSNQSEDADLNEFKKVDSFLQLSQENEELMNHLKEMDSSIQILEEDLECLFRHLIKIRVFLLNSLNH</sequence>
<dbReference type="EMBL" id="WHWC01000015">
    <property type="protein sequence ID" value="KAG8368021.1"/>
    <property type="molecule type" value="Genomic_DNA"/>
</dbReference>
<accession>A0AAV6W9C3</accession>
<protein>
    <recommendedName>
        <fullName evidence="4">DUF241 domain protein</fullName>
    </recommendedName>
</protein>
<gene>
    <name evidence="2" type="ORF">BUALT_Bualt15G0001900</name>
</gene>
<evidence type="ECO:0000256" key="1">
    <source>
        <dbReference type="SAM" id="SignalP"/>
    </source>
</evidence>
<dbReference type="GO" id="GO:0048367">
    <property type="term" value="P:shoot system development"/>
    <property type="evidence" value="ECO:0007669"/>
    <property type="project" value="InterPro"/>
</dbReference>
<comment type="caution">
    <text evidence="2">The sequence shown here is derived from an EMBL/GenBank/DDBJ whole genome shotgun (WGS) entry which is preliminary data.</text>
</comment>
<dbReference type="PANTHER" id="PTHR33070:SF129">
    <property type="entry name" value="DUF241 DOMAIN PROTEIN"/>
    <property type="match status" value="1"/>
</dbReference>
<name>A0AAV6W9C3_9LAMI</name>